<dbReference type="STRING" id="665004.AC529_15425"/>
<organism evidence="5 6">
    <name type="scientific">Thermobifida cellulosilytica TB100</name>
    <dbReference type="NCBI Taxonomy" id="665004"/>
    <lineage>
        <taxon>Bacteria</taxon>
        <taxon>Bacillati</taxon>
        <taxon>Actinomycetota</taxon>
        <taxon>Actinomycetes</taxon>
        <taxon>Streptosporangiales</taxon>
        <taxon>Nocardiopsidaceae</taxon>
        <taxon>Thermobifida</taxon>
    </lineage>
</organism>
<dbReference type="PRINTS" id="PR00691">
    <property type="entry name" value="ADHESINB"/>
</dbReference>
<feature type="chain" id="PRO_5039648144" evidence="4">
    <location>
        <begin position="19"/>
        <end position="307"/>
    </location>
</feature>
<feature type="signal peptide" evidence="4">
    <location>
        <begin position="1"/>
        <end position="18"/>
    </location>
</feature>
<keyword evidence="6" id="KW-1185">Reference proteome</keyword>
<keyword evidence="3 4" id="KW-0732">Signal</keyword>
<evidence type="ECO:0000313" key="5">
    <source>
        <dbReference type="EMBL" id="KUP95827.1"/>
    </source>
</evidence>
<dbReference type="PANTHER" id="PTHR42953:SF3">
    <property type="entry name" value="HIGH-AFFINITY ZINC UPTAKE SYSTEM PROTEIN ZNUA"/>
    <property type="match status" value="1"/>
</dbReference>
<dbReference type="SUPFAM" id="SSF53807">
    <property type="entry name" value="Helical backbone' metal receptor"/>
    <property type="match status" value="1"/>
</dbReference>
<evidence type="ECO:0000256" key="4">
    <source>
        <dbReference type="SAM" id="SignalP"/>
    </source>
</evidence>
<dbReference type="InterPro" id="IPR006129">
    <property type="entry name" value="AdhesinB"/>
</dbReference>
<accession>A0A147KEW8</accession>
<comment type="similarity">
    <text evidence="1">Belongs to the bacterial solute-binding protein 9 family.</text>
</comment>
<dbReference type="AlphaFoldDB" id="A0A147KEW8"/>
<gene>
    <name evidence="5" type="ORF">AC529_15425</name>
</gene>
<dbReference type="InterPro" id="IPR050492">
    <property type="entry name" value="Bact_metal-bind_prot9"/>
</dbReference>
<sequence length="307" mass="31878">MITAGAAGALLASLTACSDGTGGASGTQVVTSVYPLEWLASRIGGEAVTVTNLAEAGTDPHELELSPRQIGAIGDADVVLHIGGMQPAIDEAVSQHAADRSLDAAEVVDLLPAPELELDEHEEDHGEHGEEEHGGLDPHLWLDPERMAVLAEALTDRLGEADPEHADVYRENRDAVTAELADLGSAYASGLSGCARRELVVAHAAFGYLADAHGLEQIGVTGLDSHTEPSPGRIAEVVHAVEEHGATTIFTSPLTDPSLARTVADEAGIEVSLLDPLESLTEESPGTDYPSVMRANLDALTAALDCS</sequence>
<evidence type="ECO:0000256" key="2">
    <source>
        <dbReference type="ARBA" id="ARBA00022448"/>
    </source>
</evidence>
<dbReference type="PATRIC" id="fig|665004.4.peg.3616"/>
<dbReference type="OrthoDB" id="9810636at2"/>
<dbReference type="PANTHER" id="PTHR42953">
    <property type="entry name" value="HIGH-AFFINITY ZINC UPTAKE SYSTEM PROTEIN ZNUA-RELATED"/>
    <property type="match status" value="1"/>
</dbReference>
<dbReference type="GO" id="GO:0030001">
    <property type="term" value="P:metal ion transport"/>
    <property type="evidence" value="ECO:0007669"/>
    <property type="project" value="InterPro"/>
</dbReference>
<comment type="caution">
    <text evidence="5">The sequence shown here is derived from an EMBL/GenBank/DDBJ whole genome shotgun (WGS) entry which is preliminary data.</text>
</comment>
<dbReference type="Gene3D" id="3.40.50.1980">
    <property type="entry name" value="Nitrogenase molybdenum iron protein domain"/>
    <property type="match status" value="2"/>
</dbReference>
<proteinExistence type="inferred from homology"/>
<dbReference type="EMBL" id="LGEM01000107">
    <property type="protein sequence ID" value="KUP95827.1"/>
    <property type="molecule type" value="Genomic_DNA"/>
</dbReference>
<dbReference type="GO" id="GO:0007155">
    <property type="term" value="P:cell adhesion"/>
    <property type="evidence" value="ECO:0007669"/>
    <property type="project" value="InterPro"/>
</dbReference>
<dbReference type="GO" id="GO:0046872">
    <property type="term" value="F:metal ion binding"/>
    <property type="evidence" value="ECO:0007669"/>
    <property type="project" value="InterPro"/>
</dbReference>
<dbReference type="InterPro" id="IPR006127">
    <property type="entry name" value="ZnuA-like"/>
</dbReference>
<reference evidence="6" key="1">
    <citation type="journal article" date="2017" name="Acta Aliment.">
        <title>Plant polysaccharide degrading enzyme system of Thermpbifida cellulosilytica TB100 revealed by de novo genome project data.</title>
        <authorList>
            <person name="Toth A."/>
            <person name="Baka E."/>
            <person name="Luzics S."/>
            <person name="Bata-Vidacs I."/>
            <person name="Nagy I."/>
            <person name="Balint B."/>
            <person name="Herceg R."/>
            <person name="Olasz F."/>
            <person name="Wilk T."/>
            <person name="Nagy T."/>
            <person name="Kriszt B."/>
            <person name="Nagy I."/>
            <person name="Kukolya J."/>
        </authorList>
    </citation>
    <scope>NUCLEOTIDE SEQUENCE [LARGE SCALE GENOMIC DNA]</scope>
    <source>
        <strain evidence="6">TB100</strain>
    </source>
</reference>
<evidence type="ECO:0000256" key="3">
    <source>
        <dbReference type="ARBA" id="ARBA00022729"/>
    </source>
</evidence>
<dbReference type="Pfam" id="PF01297">
    <property type="entry name" value="ZnuA"/>
    <property type="match status" value="1"/>
</dbReference>
<keyword evidence="2" id="KW-0813">Transport</keyword>
<evidence type="ECO:0000313" key="6">
    <source>
        <dbReference type="Proteomes" id="UP000074382"/>
    </source>
</evidence>
<dbReference type="Proteomes" id="UP000074382">
    <property type="component" value="Unassembled WGS sequence"/>
</dbReference>
<evidence type="ECO:0000256" key="1">
    <source>
        <dbReference type="ARBA" id="ARBA00011028"/>
    </source>
</evidence>
<name>A0A147KEW8_THECS</name>
<protein>
    <submittedName>
        <fullName evidence="5">ABC transporter substrate-binding protein</fullName>
    </submittedName>
</protein>